<feature type="signal peptide" evidence="4">
    <location>
        <begin position="1"/>
        <end position="27"/>
    </location>
</feature>
<dbReference type="Proteomes" id="UP001501759">
    <property type="component" value="Unassembled WGS sequence"/>
</dbReference>
<accession>A0ABP9JQJ9</accession>
<evidence type="ECO:0000256" key="1">
    <source>
        <dbReference type="ARBA" id="ARBA00022670"/>
    </source>
</evidence>
<dbReference type="EMBL" id="BAABKB010000075">
    <property type="protein sequence ID" value="GAA5040242.1"/>
    <property type="molecule type" value="Genomic_DNA"/>
</dbReference>
<name>A0ABP9JQJ9_9ACTN</name>
<dbReference type="InterPro" id="IPR008761">
    <property type="entry name" value="Peptidase_S37"/>
</dbReference>
<dbReference type="PROSITE" id="PS51318">
    <property type="entry name" value="TAT"/>
    <property type="match status" value="1"/>
</dbReference>
<keyword evidence="3" id="KW-0378">Hydrolase</keyword>
<proteinExistence type="predicted"/>
<dbReference type="PANTHER" id="PTHR11010:SF38">
    <property type="entry name" value="LYSOSOMAL PRO-X CARBOXYPEPTIDASE"/>
    <property type="match status" value="1"/>
</dbReference>
<keyword evidence="1 5" id="KW-0645">Protease</keyword>
<keyword evidence="6" id="KW-1185">Reference proteome</keyword>
<dbReference type="PANTHER" id="PTHR11010">
    <property type="entry name" value="PROTEASE S28 PRO-X CARBOXYPEPTIDASE-RELATED"/>
    <property type="match status" value="1"/>
</dbReference>
<dbReference type="InterPro" id="IPR029058">
    <property type="entry name" value="AB_hydrolase_fold"/>
</dbReference>
<dbReference type="InterPro" id="IPR006311">
    <property type="entry name" value="TAT_signal"/>
</dbReference>
<feature type="chain" id="PRO_5047162626" evidence="4">
    <location>
        <begin position="28"/>
        <end position="464"/>
    </location>
</feature>
<dbReference type="GO" id="GO:0006508">
    <property type="term" value="P:proteolysis"/>
    <property type="evidence" value="ECO:0007669"/>
    <property type="project" value="UniProtKB-KW"/>
</dbReference>
<dbReference type="RefSeq" id="WP_345658895.1">
    <property type="nucleotide sequence ID" value="NZ_BAABKB010000075.1"/>
</dbReference>
<evidence type="ECO:0000313" key="6">
    <source>
        <dbReference type="Proteomes" id="UP001501759"/>
    </source>
</evidence>
<dbReference type="SUPFAM" id="SSF53474">
    <property type="entry name" value="alpha/beta-Hydrolases"/>
    <property type="match status" value="1"/>
</dbReference>
<protein>
    <submittedName>
        <fullName evidence="5">S28 family serine protease</fullName>
    </submittedName>
</protein>
<evidence type="ECO:0000256" key="2">
    <source>
        <dbReference type="ARBA" id="ARBA00022729"/>
    </source>
</evidence>
<sequence>MRTWTRRHLLASTASAAALTAAATVTANPAAAAARLPAPTDDGVLDALRALPGLRVIEELAGAEPGYRFFVLGLRQPVDHTDPSAGTFEQRLTLLHTSVDRPTVLFTTGYEAVLKPRRTEPAVLLGGNQIQVEHRYFGTSRPAAHGYGFLTIRQAADDHHRVVRLFRGLYRGAWISTGGSKGGMATVYHRRFHPHDVDGSVVYSAPDNVDDREDSAYVRFLETVGTRECRDALKEAQRQILLRREDMVARYEAWAASTGRTFRIVGSADKALETAVLRTPFMFWQYSDAPDAAGIPAASATTDALYAWLDDVAGLALYTDTVAQDFIPYFYQLGTQLGYLDVPQEHLAGLLRHPGAIEPRNFVPRDIPMTFDAEAMPDIDRWVRRRGTRLLFVNGTQDPSVAEAFRPGPRDSRVLWAPGGNHHATIAELSPADRAEATAALTRWTGTSRTGRPGAAGATGHLRR</sequence>
<evidence type="ECO:0000313" key="5">
    <source>
        <dbReference type="EMBL" id="GAA5040242.1"/>
    </source>
</evidence>
<organism evidence="5 6">
    <name type="scientific">Streptomyces siamensis</name>
    <dbReference type="NCBI Taxonomy" id="1274986"/>
    <lineage>
        <taxon>Bacteria</taxon>
        <taxon>Bacillati</taxon>
        <taxon>Actinomycetota</taxon>
        <taxon>Actinomycetes</taxon>
        <taxon>Kitasatosporales</taxon>
        <taxon>Streptomycetaceae</taxon>
        <taxon>Streptomyces</taxon>
    </lineage>
</organism>
<comment type="caution">
    <text evidence="5">The sequence shown here is derived from an EMBL/GenBank/DDBJ whole genome shotgun (WGS) entry which is preliminary data.</text>
</comment>
<evidence type="ECO:0000256" key="4">
    <source>
        <dbReference type="SAM" id="SignalP"/>
    </source>
</evidence>
<dbReference type="Pfam" id="PF05576">
    <property type="entry name" value="Peptidase_S37"/>
    <property type="match status" value="1"/>
</dbReference>
<gene>
    <name evidence="5" type="ORF">GCM10023335_90530</name>
</gene>
<evidence type="ECO:0000256" key="3">
    <source>
        <dbReference type="ARBA" id="ARBA00022801"/>
    </source>
</evidence>
<dbReference type="Gene3D" id="3.40.50.1820">
    <property type="entry name" value="alpha/beta hydrolase"/>
    <property type="match status" value="1"/>
</dbReference>
<keyword evidence="2 4" id="KW-0732">Signal</keyword>
<reference evidence="6" key="1">
    <citation type="journal article" date="2019" name="Int. J. Syst. Evol. Microbiol.">
        <title>The Global Catalogue of Microorganisms (GCM) 10K type strain sequencing project: providing services to taxonomists for standard genome sequencing and annotation.</title>
        <authorList>
            <consortium name="The Broad Institute Genomics Platform"/>
            <consortium name="The Broad Institute Genome Sequencing Center for Infectious Disease"/>
            <person name="Wu L."/>
            <person name="Ma J."/>
        </authorList>
    </citation>
    <scope>NUCLEOTIDE SEQUENCE [LARGE SCALE GENOMIC DNA]</scope>
    <source>
        <strain evidence="6">JCM 18409</strain>
    </source>
</reference>
<dbReference type="GO" id="GO:0008233">
    <property type="term" value="F:peptidase activity"/>
    <property type="evidence" value="ECO:0007669"/>
    <property type="project" value="UniProtKB-KW"/>
</dbReference>